<dbReference type="Proteomes" id="UP000007305">
    <property type="component" value="Chromosome 3"/>
</dbReference>
<protein>
    <recommendedName>
        <fullName evidence="1">MLLE-like domain-containing protein</fullName>
    </recommendedName>
</protein>
<accession>A0A804N5T8</accession>
<sequence>MNQLESSSVTRGRGKNKRIWTYYEDEELIKALYEISLDPKWKSEGGFKNGYCSVLENELKARLPGCGLSAIPHIESRVRHFRTKYGSIEVMLAKSGFNQMTMLFALPETLRREFILNMIADLYPFFR</sequence>
<evidence type="ECO:0000313" key="3">
    <source>
        <dbReference type="Proteomes" id="UP000007305"/>
    </source>
</evidence>
<dbReference type="Pfam" id="PF23950">
    <property type="entry name" value="MLLE_2"/>
    <property type="match status" value="1"/>
</dbReference>
<dbReference type="PANTHER" id="PTHR46250:SF15">
    <property type="entry name" value="OS01G0523800 PROTEIN"/>
    <property type="match status" value="1"/>
</dbReference>
<reference evidence="2" key="2">
    <citation type="submission" date="2019-07" db="EMBL/GenBank/DDBJ databases">
        <authorList>
            <person name="Seetharam A."/>
            <person name="Woodhouse M."/>
            <person name="Cannon E."/>
        </authorList>
    </citation>
    <scope>NUCLEOTIDE SEQUENCE [LARGE SCALE GENOMIC DNA]</scope>
    <source>
        <strain evidence="2">cv. B73</strain>
    </source>
</reference>
<organism evidence="2 3">
    <name type="scientific">Zea mays</name>
    <name type="common">Maize</name>
    <dbReference type="NCBI Taxonomy" id="4577"/>
    <lineage>
        <taxon>Eukaryota</taxon>
        <taxon>Viridiplantae</taxon>
        <taxon>Streptophyta</taxon>
        <taxon>Embryophyta</taxon>
        <taxon>Tracheophyta</taxon>
        <taxon>Spermatophyta</taxon>
        <taxon>Magnoliopsida</taxon>
        <taxon>Liliopsida</taxon>
        <taxon>Poales</taxon>
        <taxon>Poaceae</taxon>
        <taxon>PACMAD clade</taxon>
        <taxon>Panicoideae</taxon>
        <taxon>Andropogonodae</taxon>
        <taxon>Andropogoneae</taxon>
        <taxon>Tripsacinae</taxon>
        <taxon>Zea</taxon>
    </lineage>
</organism>
<keyword evidence="3" id="KW-1185">Reference proteome</keyword>
<evidence type="ECO:0000259" key="1">
    <source>
        <dbReference type="Pfam" id="PF23950"/>
    </source>
</evidence>
<dbReference type="AlphaFoldDB" id="A0A804N5T8"/>
<reference evidence="3" key="1">
    <citation type="submission" date="2015-12" db="EMBL/GenBank/DDBJ databases">
        <title>Update maize B73 reference genome by single molecule sequencing technologies.</title>
        <authorList>
            <consortium name="Maize Genome Sequencing Project"/>
            <person name="Ware D."/>
        </authorList>
    </citation>
    <scope>NUCLEOTIDE SEQUENCE [LARGE SCALE GENOMIC DNA]</scope>
    <source>
        <strain evidence="3">cv. B73</strain>
    </source>
</reference>
<evidence type="ECO:0000313" key="2">
    <source>
        <dbReference type="EnsemblPlants" id="Zm00001eb137320_P001"/>
    </source>
</evidence>
<name>A0A804N5T8_MAIZE</name>
<reference evidence="2" key="3">
    <citation type="submission" date="2021-05" db="UniProtKB">
        <authorList>
            <consortium name="EnsemblPlants"/>
        </authorList>
    </citation>
    <scope>IDENTIFICATION</scope>
    <source>
        <strain evidence="2">cv. B73</strain>
    </source>
</reference>
<dbReference type="InterPro" id="IPR056623">
    <property type="entry name" value="MLLE_2"/>
</dbReference>
<dbReference type="PANTHER" id="PTHR46250">
    <property type="entry name" value="MYB/SANT-LIKE DNA-BINDING DOMAIN PROTEIN-RELATED"/>
    <property type="match status" value="1"/>
</dbReference>
<feature type="domain" description="MLLE-like" evidence="1">
    <location>
        <begin position="98"/>
        <end position="121"/>
    </location>
</feature>
<dbReference type="EnsemblPlants" id="Zm00001eb137320_T001">
    <property type="protein sequence ID" value="Zm00001eb137320_P001"/>
    <property type="gene ID" value="Zm00001eb137320"/>
</dbReference>
<proteinExistence type="predicted"/>
<dbReference type="Gramene" id="Zm00001eb137320_T001">
    <property type="protein sequence ID" value="Zm00001eb137320_P001"/>
    <property type="gene ID" value="Zm00001eb137320"/>
</dbReference>